<dbReference type="GO" id="GO:0140078">
    <property type="term" value="F:class I DNA-(apurinic or apyrimidinic site) endonuclease activity"/>
    <property type="evidence" value="ECO:0007669"/>
    <property type="project" value="UniProtKB-EC"/>
</dbReference>
<dbReference type="SMART" id="SM00898">
    <property type="entry name" value="Fapy_DNA_glyco"/>
    <property type="match status" value="1"/>
</dbReference>
<dbReference type="PROSITE" id="PS51066">
    <property type="entry name" value="ZF_FPG_2"/>
    <property type="match status" value="1"/>
</dbReference>
<feature type="active site" description="Proton donor; for delta-elimination activity" evidence="15">
    <location>
        <position position="260"/>
    </location>
</feature>
<dbReference type="InterPro" id="IPR035937">
    <property type="entry name" value="FPG_N"/>
</dbReference>
<evidence type="ECO:0000256" key="1">
    <source>
        <dbReference type="ARBA" id="ARBA00001668"/>
    </source>
</evidence>
<dbReference type="InterPro" id="IPR012319">
    <property type="entry name" value="FPG_cat"/>
</dbReference>
<dbReference type="InterPro" id="IPR015886">
    <property type="entry name" value="H2TH_FPG"/>
</dbReference>
<dbReference type="FunFam" id="3.20.190.10:FF:000001">
    <property type="entry name" value="Formamidopyrimidine-DNA glycosylase"/>
    <property type="match status" value="1"/>
</dbReference>
<comment type="subunit">
    <text evidence="3 15">Monomer.</text>
</comment>
<dbReference type="GO" id="GO:0008270">
    <property type="term" value="F:zinc ion binding"/>
    <property type="evidence" value="ECO:0007669"/>
    <property type="project" value="UniProtKB-UniRule"/>
</dbReference>
<keyword evidence="19" id="KW-1185">Reference proteome</keyword>
<dbReference type="Proteomes" id="UP000295565">
    <property type="component" value="Unassembled WGS sequence"/>
</dbReference>
<dbReference type="SUPFAM" id="SSF46946">
    <property type="entry name" value="S13-like H2TH domain"/>
    <property type="match status" value="1"/>
</dbReference>
<dbReference type="PROSITE" id="PS01242">
    <property type="entry name" value="ZF_FPG_1"/>
    <property type="match status" value="1"/>
</dbReference>
<feature type="binding site" evidence="15">
    <location>
        <position position="90"/>
    </location>
    <ligand>
        <name>DNA</name>
        <dbReference type="ChEBI" id="CHEBI:16991"/>
    </ligand>
</feature>
<dbReference type="OrthoDB" id="9800855at2"/>
<comment type="caution">
    <text evidence="18">The sequence shown here is derived from an EMBL/GenBank/DDBJ whole genome shotgun (WGS) entry which is preliminary data.</text>
</comment>
<evidence type="ECO:0000256" key="8">
    <source>
        <dbReference type="ARBA" id="ARBA00022833"/>
    </source>
</evidence>
<evidence type="ECO:0000256" key="9">
    <source>
        <dbReference type="ARBA" id="ARBA00023125"/>
    </source>
</evidence>
<feature type="domain" description="Formamidopyrimidine-DNA glycosylase catalytic" evidence="17">
    <location>
        <begin position="2"/>
        <end position="112"/>
    </location>
</feature>
<evidence type="ECO:0000256" key="3">
    <source>
        <dbReference type="ARBA" id="ARBA00011245"/>
    </source>
</evidence>
<dbReference type="Pfam" id="PF06831">
    <property type="entry name" value="H2TH"/>
    <property type="match status" value="1"/>
</dbReference>
<dbReference type="SUPFAM" id="SSF57716">
    <property type="entry name" value="Glucocorticoid receptor-like (DNA-binding domain)"/>
    <property type="match status" value="1"/>
</dbReference>
<dbReference type="SMART" id="SM01232">
    <property type="entry name" value="H2TH"/>
    <property type="match status" value="1"/>
</dbReference>
<keyword evidence="10 15" id="KW-0234">DNA repair</keyword>
<dbReference type="EC" id="4.2.99.18" evidence="15"/>
<comment type="catalytic activity">
    <reaction evidence="14 15">
        <text>2'-deoxyribonucleotide-(2'-deoxyribose 5'-phosphate)-2'-deoxyribonucleotide-DNA = a 3'-end 2'-deoxyribonucleotide-(2,3-dehydro-2,3-deoxyribose 5'-phosphate)-DNA + a 5'-end 5'-phospho-2'-deoxyribonucleoside-DNA + H(+)</text>
        <dbReference type="Rhea" id="RHEA:66592"/>
        <dbReference type="Rhea" id="RHEA-COMP:13180"/>
        <dbReference type="Rhea" id="RHEA-COMP:16897"/>
        <dbReference type="Rhea" id="RHEA-COMP:17067"/>
        <dbReference type="ChEBI" id="CHEBI:15378"/>
        <dbReference type="ChEBI" id="CHEBI:136412"/>
        <dbReference type="ChEBI" id="CHEBI:157695"/>
        <dbReference type="ChEBI" id="CHEBI:167181"/>
        <dbReference type="EC" id="4.2.99.18"/>
    </reaction>
</comment>
<evidence type="ECO:0000256" key="11">
    <source>
        <dbReference type="ARBA" id="ARBA00023239"/>
    </source>
</evidence>
<name>A0A4R1J7E4_9GAMM</name>
<evidence type="ECO:0000259" key="17">
    <source>
        <dbReference type="PROSITE" id="PS51068"/>
    </source>
</evidence>
<dbReference type="GO" id="GO:0006284">
    <property type="term" value="P:base-excision repair"/>
    <property type="evidence" value="ECO:0007669"/>
    <property type="project" value="InterPro"/>
</dbReference>
<evidence type="ECO:0000256" key="5">
    <source>
        <dbReference type="ARBA" id="ARBA00022763"/>
    </source>
</evidence>
<proteinExistence type="inferred from homology"/>
<evidence type="ECO:0000256" key="12">
    <source>
        <dbReference type="ARBA" id="ARBA00023268"/>
    </source>
</evidence>
<dbReference type="InterPro" id="IPR020629">
    <property type="entry name" value="FPG_Glyclase"/>
</dbReference>
<dbReference type="GO" id="GO:0003684">
    <property type="term" value="F:damaged DNA binding"/>
    <property type="evidence" value="ECO:0007669"/>
    <property type="project" value="InterPro"/>
</dbReference>
<protein>
    <recommendedName>
        <fullName evidence="15">Formamidopyrimidine-DNA glycosylase</fullName>
        <shortName evidence="15">Fapy-DNA glycosylase</shortName>
        <ecNumber evidence="15">3.2.2.23</ecNumber>
    </recommendedName>
    <alternativeName>
        <fullName evidence="15">DNA-(apurinic or apyrimidinic site) lyase MutM</fullName>
        <shortName evidence="15">AP lyase MutM</shortName>
        <ecNumber evidence="15">4.2.99.18</ecNumber>
    </alternativeName>
</protein>
<feature type="binding site" evidence="15">
    <location>
        <position position="109"/>
    </location>
    <ligand>
        <name>DNA</name>
        <dbReference type="ChEBI" id="CHEBI:16991"/>
    </ligand>
</feature>
<keyword evidence="12 15" id="KW-0511">Multifunctional enzyme</keyword>
<dbReference type="PANTHER" id="PTHR22993">
    <property type="entry name" value="FORMAMIDOPYRIMIDINE-DNA GLYCOSYLASE"/>
    <property type="match status" value="1"/>
</dbReference>
<dbReference type="GO" id="GO:0034039">
    <property type="term" value="F:8-oxo-7,8-dihydroguanine DNA N-glycosylase activity"/>
    <property type="evidence" value="ECO:0007669"/>
    <property type="project" value="TreeGrafter"/>
</dbReference>
<reference evidence="18 19" key="1">
    <citation type="submission" date="2019-03" db="EMBL/GenBank/DDBJ databases">
        <title>Genomic Encyclopedia of Type Strains, Phase IV (KMG-IV): sequencing the most valuable type-strain genomes for metagenomic binning, comparative biology and taxonomic classification.</title>
        <authorList>
            <person name="Goeker M."/>
        </authorList>
    </citation>
    <scope>NUCLEOTIDE SEQUENCE [LARGE SCALE GENOMIC DNA]</scope>
    <source>
        <strain evidence="18 19">DSM 18577</strain>
    </source>
</reference>
<keyword evidence="13 15" id="KW-0326">Glycosidase</keyword>
<dbReference type="InterPro" id="IPR000214">
    <property type="entry name" value="Znf_DNA_glyclase/AP_lyase"/>
</dbReference>
<dbReference type="Gene3D" id="3.20.190.10">
    <property type="entry name" value="MutM-like, N-terminal"/>
    <property type="match status" value="1"/>
</dbReference>
<comment type="cofactor">
    <cofactor evidence="15">
        <name>Zn(2+)</name>
        <dbReference type="ChEBI" id="CHEBI:29105"/>
    </cofactor>
    <text evidence="15">Binds 1 zinc ion per subunit.</text>
</comment>
<evidence type="ECO:0000313" key="19">
    <source>
        <dbReference type="Proteomes" id="UP000295565"/>
    </source>
</evidence>
<organism evidence="18 19">
    <name type="scientific">Celerinatantimonas diazotrophica</name>
    <dbReference type="NCBI Taxonomy" id="412034"/>
    <lineage>
        <taxon>Bacteria</taxon>
        <taxon>Pseudomonadati</taxon>
        <taxon>Pseudomonadota</taxon>
        <taxon>Gammaproteobacteria</taxon>
        <taxon>Celerinatantimonadaceae</taxon>
        <taxon>Celerinatantimonas</taxon>
    </lineage>
</organism>
<feature type="active site" description="Proton donor; for beta-elimination activity" evidence="15">
    <location>
        <position position="57"/>
    </location>
</feature>
<feature type="active site" description="Schiff-base intermediate with DNA" evidence="15">
    <location>
        <position position="2"/>
    </location>
</feature>
<dbReference type="AlphaFoldDB" id="A0A4R1J7E4"/>
<comment type="function">
    <text evidence="15">Involved in base excision repair of DNA damaged by oxidation or by mutagenic agents. Acts as DNA glycosylase that recognizes and removes damaged bases. Has a preference for oxidized purines, such as 7,8-dihydro-8-oxoguanine (8-oxoG). Has AP (apurinic/apyrimidinic) lyase activity and introduces nicks in the DNA strand. Cleaves the DNA backbone by beta-delta elimination to generate a single-strand break at the site of the removed base with both 3'- and 5'-phosphates.</text>
</comment>
<evidence type="ECO:0000256" key="14">
    <source>
        <dbReference type="ARBA" id="ARBA00044632"/>
    </source>
</evidence>
<evidence type="ECO:0000256" key="7">
    <source>
        <dbReference type="ARBA" id="ARBA00022801"/>
    </source>
</evidence>
<dbReference type="HAMAP" id="MF_00103">
    <property type="entry name" value="Fapy_DNA_glycosyl"/>
    <property type="match status" value="1"/>
</dbReference>
<dbReference type="EMBL" id="SMGD01000019">
    <property type="protein sequence ID" value="TCK46375.1"/>
    <property type="molecule type" value="Genomic_DNA"/>
</dbReference>
<dbReference type="InterPro" id="IPR010979">
    <property type="entry name" value="Ribosomal_uS13-like_H2TH"/>
</dbReference>
<evidence type="ECO:0000256" key="6">
    <source>
        <dbReference type="ARBA" id="ARBA00022771"/>
    </source>
</evidence>
<keyword evidence="6 15" id="KW-0863">Zinc-finger</keyword>
<dbReference type="EC" id="3.2.2.23" evidence="15"/>
<comment type="catalytic activity">
    <reaction evidence="1 15">
        <text>Hydrolysis of DNA containing ring-opened 7-methylguanine residues, releasing 2,6-diamino-4-hydroxy-5-(N-methyl)formamidopyrimidine.</text>
        <dbReference type="EC" id="3.2.2.23"/>
    </reaction>
</comment>
<dbReference type="FunFam" id="1.10.8.50:FF:000003">
    <property type="entry name" value="Formamidopyrimidine-DNA glycosylase"/>
    <property type="match status" value="1"/>
</dbReference>
<dbReference type="Gene3D" id="1.10.8.50">
    <property type="match status" value="1"/>
</dbReference>
<comment type="similarity">
    <text evidence="2 15">Belongs to the FPG family.</text>
</comment>
<evidence type="ECO:0000256" key="10">
    <source>
        <dbReference type="ARBA" id="ARBA00023204"/>
    </source>
</evidence>
<keyword evidence="7 15" id="KW-0378">Hydrolase</keyword>
<keyword evidence="11 15" id="KW-0456">Lyase</keyword>
<evidence type="ECO:0000259" key="16">
    <source>
        <dbReference type="PROSITE" id="PS51066"/>
    </source>
</evidence>
<evidence type="ECO:0000256" key="13">
    <source>
        <dbReference type="ARBA" id="ARBA00023295"/>
    </source>
</evidence>
<gene>
    <name evidence="15" type="primary">mutM</name>
    <name evidence="15" type="synonym">fpg</name>
    <name evidence="18" type="ORF">EV690_3651</name>
</gene>
<dbReference type="SUPFAM" id="SSF81624">
    <property type="entry name" value="N-terminal domain of MutM-like DNA repair proteins"/>
    <property type="match status" value="1"/>
</dbReference>
<sequence>MPELPEVETSRRGIAPYLLHQCVSDVIVRQRKLRWPIPETIAHLNEQVIDAVERRAKYLLLKTKAGVCIIHLGMSGSLRIVDKSTPVGKHDHVDWCLANGNVLRLCDPRRFGAVLWWELPLEVHPLLSKLGPEPLTDAFNAKRLYQCSRGRTLAVKQFIMDNAVVVGVGNIYANEALFHAGIHPKLSAGQIGLKRYEKLAWEIKAVLTEAIKQGGTTLRDFSKADGKPGYFKQELAVYGRDGLACPVCGCQIQSMRIGQRNTFYCPNCQKRR</sequence>
<dbReference type="CDD" id="cd08966">
    <property type="entry name" value="EcFpg-like_N"/>
    <property type="match status" value="1"/>
</dbReference>
<keyword evidence="4 15" id="KW-0479">Metal-binding</keyword>
<dbReference type="RefSeq" id="WP_131914380.1">
    <property type="nucleotide sequence ID" value="NZ_OU594967.1"/>
</dbReference>
<dbReference type="PANTHER" id="PTHR22993:SF9">
    <property type="entry name" value="FORMAMIDOPYRIMIDINE-DNA GLYCOSYLASE"/>
    <property type="match status" value="1"/>
</dbReference>
<dbReference type="Pfam" id="PF06827">
    <property type="entry name" value="zf-FPG_IleRS"/>
    <property type="match status" value="1"/>
</dbReference>
<feature type="active site" description="Proton donor" evidence="15">
    <location>
        <position position="3"/>
    </location>
</feature>
<keyword evidence="9 15" id="KW-0238">DNA-binding</keyword>
<dbReference type="InterPro" id="IPR015887">
    <property type="entry name" value="DNA_glyclase_Znf_dom_DNA_BS"/>
</dbReference>
<dbReference type="NCBIfam" id="NF002211">
    <property type="entry name" value="PRK01103.1"/>
    <property type="match status" value="1"/>
</dbReference>
<evidence type="ECO:0000256" key="4">
    <source>
        <dbReference type="ARBA" id="ARBA00022723"/>
    </source>
</evidence>
<dbReference type="Pfam" id="PF01149">
    <property type="entry name" value="Fapy_DNA_glyco"/>
    <property type="match status" value="1"/>
</dbReference>
<dbReference type="PROSITE" id="PS51068">
    <property type="entry name" value="FPG_CAT"/>
    <property type="match status" value="1"/>
</dbReference>
<evidence type="ECO:0000256" key="2">
    <source>
        <dbReference type="ARBA" id="ARBA00009409"/>
    </source>
</evidence>
<evidence type="ECO:0000313" key="18">
    <source>
        <dbReference type="EMBL" id="TCK46375.1"/>
    </source>
</evidence>
<dbReference type="NCBIfam" id="TIGR00577">
    <property type="entry name" value="fpg"/>
    <property type="match status" value="1"/>
</dbReference>
<keyword evidence="5 15" id="KW-0227">DNA damage</keyword>
<feature type="domain" description="FPG-type" evidence="16">
    <location>
        <begin position="236"/>
        <end position="270"/>
    </location>
</feature>
<keyword evidence="8 15" id="KW-0862">Zinc</keyword>
<evidence type="ECO:0000256" key="15">
    <source>
        <dbReference type="HAMAP-Rule" id="MF_00103"/>
    </source>
</evidence>
<accession>A0A4R1J7E4</accession>
<dbReference type="InterPro" id="IPR010663">
    <property type="entry name" value="Znf_FPG/IleRS"/>
</dbReference>
<feature type="binding site" evidence="15">
    <location>
        <position position="151"/>
    </location>
    <ligand>
        <name>DNA</name>
        <dbReference type="ChEBI" id="CHEBI:16991"/>
    </ligand>
</feature>